<dbReference type="EMBL" id="BAABRU010000002">
    <property type="protein sequence ID" value="GAA5526882.1"/>
    <property type="molecule type" value="Genomic_DNA"/>
</dbReference>
<gene>
    <name evidence="2" type="ORF">Hgul01_00663</name>
</gene>
<feature type="compositionally biased region" description="Basic and acidic residues" evidence="1">
    <location>
        <begin position="26"/>
        <end position="51"/>
    </location>
</feature>
<feature type="region of interest" description="Disordered" evidence="1">
    <location>
        <begin position="19"/>
        <end position="60"/>
    </location>
</feature>
<sequence>MRRIVRRTVTTVTTITTTITWQETADEPRDLAEVGEPPHDAESTAEPDSKQSDSFGQIVN</sequence>
<evidence type="ECO:0000313" key="3">
    <source>
        <dbReference type="Proteomes" id="UP001428290"/>
    </source>
</evidence>
<protein>
    <submittedName>
        <fullName evidence="2">Uncharacterized protein</fullName>
    </submittedName>
</protein>
<name>A0ABP9WUL1_9CHLR</name>
<dbReference type="Proteomes" id="UP001428290">
    <property type="component" value="Unassembled WGS sequence"/>
</dbReference>
<evidence type="ECO:0000256" key="1">
    <source>
        <dbReference type="SAM" id="MobiDB-lite"/>
    </source>
</evidence>
<reference evidence="2 3" key="1">
    <citation type="submission" date="2024-02" db="EMBL/GenBank/DDBJ databases">
        <title>Herpetosiphon gulosus NBRC 112829.</title>
        <authorList>
            <person name="Ichikawa N."/>
            <person name="Katano-Makiyama Y."/>
            <person name="Hidaka K."/>
        </authorList>
    </citation>
    <scope>NUCLEOTIDE SEQUENCE [LARGE SCALE GENOMIC DNA]</scope>
    <source>
        <strain evidence="2 3">NBRC 112829</strain>
    </source>
</reference>
<comment type="caution">
    <text evidence="2">The sequence shown here is derived from an EMBL/GenBank/DDBJ whole genome shotgun (WGS) entry which is preliminary data.</text>
</comment>
<keyword evidence="3" id="KW-1185">Reference proteome</keyword>
<dbReference type="RefSeq" id="WP_345720514.1">
    <property type="nucleotide sequence ID" value="NZ_BAABRU010000002.1"/>
</dbReference>
<proteinExistence type="predicted"/>
<organism evidence="2 3">
    <name type="scientific">Herpetosiphon gulosus</name>
    <dbReference type="NCBI Taxonomy" id="1973496"/>
    <lineage>
        <taxon>Bacteria</taxon>
        <taxon>Bacillati</taxon>
        <taxon>Chloroflexota</taxon>
        <taxon>Chloroflexia</taxon>
        <taxon>Herpetosiphonales</taxon>
        <taxon>Herpetosiphonaceae</taxon>
        <taxon>Herpetosiphon</taxon>
    </lineage>
</organism>
<accession>A0ABP9WUL1</accession>
<evidence type="ECO:0000313" key="2">
    <source>
        <dbReference type="EMBL" id="GAA5526882.1"/>
    </source>
</evidence>